<dbReference type="OrthoDB" id="9419at10239"/>
<evidence type="ECO:0000313" key="2">
    <source>
        <dbReference type="Proteomes" id="UP000204667"/>
    </source>
</evidence>
<reference evidence="1 2" key="1">
    <citation type="journal article" date="2016" name="Sci. Rep.">
        <title>Genome sequence of Perigonia lusca single nucleopolyhedrovirus: insights into the evolution of a nucleotide metabolism enzyme in the family Baculoviridae.</title>
        <authorList>
            <person name="Ardisson-Araujo D.M."/>
            <person name="Lima R.N."/>
            <person name="Melo F.L."/>
            <person name="Clem R.J."/>
            <person name="Huang N."/>
            <person name="Bao S.N."/>
            <person name="Sosa-Gomez D.R."/>
            <person name="Ribeiro B.M."/>
        </authorList>
    </citation>
    <scope>NUCLEOTIDE SEQUENCE [LARGE SCALE GENOMIC DNA]</scope>
</reference>
<dbReference type="GO" id="GO:0005198">
    <property type="term" value="F:structural molecule activity"/>
    <property type="evidence" value="ECO:0007669"/>
    <property type="project" value="InterPro"/>
</dbReference>
<protein>
    <submittedName>
        <fullName evidence="1">VP39</fullName>
    </submittedName>
</protein>
<dbReference type="Proteomes" id="UP000204667">
    <property type="component" value="Segment"/>
</dbReference>
<dbReference type="InterPro" id="IPR007589">
    <property type="entry name" value="Baculo_VP39"/>
</dbReference>
<evidence type="ECO:0000313" key="1">
    <source>
        <dbReference type="EMBL" id="AKN80657.1"/>
    </source>
</evidence>
<dbReference type="RefSeq" id="YP_009165679.1">
    <property type="nucleotide sequence ID" value="NC_027923.1"/>
</dbReference>
<keyword evidence="2" id="KW-1185">Reference proteome</keyword>
<dbReference type="GeneID" id="26040087"/>
<dbReference type="Pfam" id="PF04501">
    <property type="entry name" value="Baculo_VP39"/>
    <property type="match status" value="1"/>
</dbReference>
<dbReference type="KEGG" id="vg:26040087"/>
<name>A0A0M3WPB5_9ABAC</name>
<accession>A0A0M3WPB5</accession>
<dbReference type="EMBL" id="KM596836">
    <property type="protein sequence ID" value="AKN80657.1"/>
    <property type="molecule type" value="Genomic_DNA"/>
</dbReference>
<gene>
    <name evidence="1" type="primary">vp39</name>
</gene>
<proteinExistence type="predicted"/>
<organism evidence="1 2">
    <name type="scientific">Perigonia lusca single nucleopolyhedrovirus</name>
    <dbReference type="NCBI Taxonomy" id="1675865"/>
    <lineage>
        <taxon>Viruses</taxon>
        <taxon>Viruses incertae sedis</taxon>
        <taxon>Naldaviricetes</taxon>
        <taxon>Lefavirales</taxon>
        <taxon>Baculoviridae</taxon>
        <taxon>Alphabaculovirus</taxon>
        <taxon>Alphabaculovirus peluscae</taxon>
        <taxon>Perigonia lusca nucleopolyhedrovirus</taxon>
    </lineage>
</organism>
<sequence>MALVLGGTTNSRLNNYCVFGAAQPFDSCYRYGTPCSPDAKNNDGWLICEYHLSARFKMEKMVLPIPDAEGNTYYRSVGKSLVSHKAQGNQRVLVPTKENYQTVLNIMGLSLAEQYIMHIIYENNEHRDQICQLLEVNERYEVETYKIIEQIDQHTNMVIGAVTPNKYCHRLQNNGERIWVSNDNPTRVAVGQIFEDQPPFVKNLIEKAAAPETIQFQDEILMLRNCHTCTFGKEGLVASVTLYNPVEPRYRNSSAENVLQVERVLKFKGNDNALQRSLNRYEPYPIVVPVIVGTQIITPMSSVPRRRIAIVDTTTVPTTPARPSATEMVTDNMAQ</sequence>
<dbReference type="GO" id="GO:0019028">
    <property type="term" value="C:viral capsid"/>
    <property type="evidence" value="ECO:0007669"/>
    <property type="project" value="InterPro"/>
</dbReference>